<comment type="caution">
    <text evidence="1">The sequence shown here is derived from an EMBL/GenBank/DDBJ whole genome shotgun (WGS) entry which is preliminary data.</text>
</comment>
<dbReference type="EMBL" id="JANBPK010000752">
    <property type="protein sequence ID" value="KAJ2933041.1"/>
    <property type="molecule type" value="Genomic_DNA"/>
</dbReference>
<dbReference type="InterPro" id="IPR051750">
    <property type="entry name" value="Trans-sulfuration_enzymes"/>
</dbReference>
<dbReference type="GO" id="GO:0003962">
    <property type="term" value="F:cystathionine gamma-synthase activity"/>
    <property type="evidence" value="ECO:0007669"/>
    <property type="project" value="TreeGrafter"/>
</dbReference>
<gene>
    <name evidence="1" type="ORF">H1R20_g4035</name>
</gene>
<dbReference type="PANTHER" id="PTHR42699">
    <property type="match status" value="1"/>
</dbReference>
<proteinExistence type="predicted"/>
<reference evidence="1" key="1">
    <citation type="submission" date="2022-06" db="EMBL/GenBank/DDBJ databases">
        <title>Genome Sequence of Candolleomyces eurysporus.</title>
        <authorList>
            <person name="Buettner E."/>
        </authorList>
    </citation>
    <scope>NUCLEOTIDE SEQUENCE</scope>
    <source>
        <strain evidence="1">VTCC 930004</strain>
    </source>
</reference>
<name>A0A9W8JBZ4_9AGAR</name>
<protein>
    <submittedName>
        <fullName evidence="1">Uncharacterized protein</fullName>
    </submittedName>
</protein>
<dbReference type="AlphaFoldDB" id="A0A9W8JBZ4"/>
<keyword evidence="2" id="KW-1185">Reference proteome</keyword>
<dbReference type="GO" id="GO:0019346">
    <property type="term" value="P:transsulfuration"/>
    <property type="evidence" value="ECO:0007669"/>
    <property type="project" value="TreeGrafter"/>
</dbReference>
<dbReference type="OrthoDB" id="10047078at2759"/>
<organism evidence="1 2">
    <name type="scientific">Candolleomyces eurysporus</name>
    <dbReference type="NCBI Taxonomy" id="2828524"/>
    <lineage>
        <taxon>Eukaryota</taxon>
        <taxon>Fungi</taxon>
        <taxon>Dikarya</taxon>
        <taxon>Basidiomycota</taxon>
        <taxon>Agaricomycotina</taxon>
        <taxon>Agaricomycetes</taxon>
        <taxon>Agaricomycetidae</taxon>
        <taxon>Agaricales</taxon>
        <taxon>Agaricineae</taxon>
        <taxon>Psathyrellaceae</taxon>
        <taxon>Candolleomyces</taxon>
    </lineage>
</organism>
<dbReference type="Proteomes" id="UP001140091">
    <property type="component" value="Unassembled WGS sequence"/>
</dbReference>
<feature type="non-terminal residue" evidence="1">
    <location>
        <position position="254"/>
    </location>
</feature>
<evidence type="ECO:0000313" key="2">
    <source>
        <dbReference type="Proteomes" id="UP001140091"/>
    </source>
</evidence>
<evidence type="ECO:0000313" key="1">
    <source>
        <dbReference type="EMBL" id="KAJ2933041.1"/>
    </source>
</evidence>
<dbReference type="PANTHER" id="PTHR42699:SF1">
    <property type="entry name" value="CYSTATHIONINE GAMMA-SYNTHASE-RELATED"/>
    <property type="match status" value="1"/>
</dbReference>
<accession>A0A9W8JBZ4</accession>
<sequence length="254" mass="27777">MEGARNVLERTWSLTNDSQLTAICKQKYAVGGKRATQCPTKKVAEQCRVFIQDRPATLDKPTSTRLVHLLICPDQDLVDRESIAGTCADLHIILFPGDSFSVAKQSWQHTGMGISSCLADKCLALLLEELKEPRVVPATPTAAANRYSKGGFTKHYSVAVKKTPSPPPTATAEDVCNDTTVYLEERYGCNLPLTAASFAKRALRRRLAGILLCDRVPECRETAGQELKVGPSTRGVKDVSETDIFMYPMGMSAI</sequence>